<accession>A0AAQ3SJ77</accession>
<dbReference type="Pfam" id="PF03936">
    <property type="entry name" value="Terpene_synth_C"/>
    <property type="match status" value="1"/>
</dbReference>
<dbReference type="SUPFAM" id="SSF48576">
    <property type="entry name" value="Terpenoid synthases"/>
    <property type="match status" value="1"/>
</dbReference>
<dbReference type="GO" id="GO:0016102">
    <property type="term" value="P:diterpenoid biosynthetic process"/>
    <property type="evidence" value="ECO:0007669"/>
    <property type="project" value="InterPro"/>
</dbReference>
<dbReference type="InterPro" id="IPR008949">
    <property type="entry name" value="Isoprenoid_synthase_dom_sf"/>
</dbReference>
<feature type="domain" description="Terpene synthase metal-binding" evidence="4">
    <location>
        <begin position="216"/>
        <end position="332"/>
    </location>
</feature>
<proteinExistence type="predicted"/>
<organism evidence="5 6">
    <name type="scientific">Paspalum notatum var. saurae</name>
    <dbReference type="NCBI Taxonomy" id="547442"/>
    <lineage>
        <taxon>Eukaryota</taxon>
        <taxon>Viridiplantae</taxon>
        <taxon>Streptophyta</taxon>
        <taxon>Embryophyta</taxon>
        <taxon>Tracheophyta</taxon>
        <taxon>Spermatophyta</taxon>
        <taxon>Magnoliopsida</taxon>
        <taxon>Liliopsida</taxon>
        <taxon>Poales</taxon>
        <taxon>Poaceae</taxon>
        <taxon>PACMAD clade</taxon>
        <taxon>Panicoideae</taxon>
        <taxon>Andropogonodae</taxon>
        <taxon>Paspaleae</taxon>
        <taxon>Paspalinae</taxon>
        <taxon>Paspalum</taxon>
    </lineage>
</organism>
<dbReference type="InterPro" id="IPR044814">
    <property type="entry name" value="Terpene_cyclase_plant_C1"/>
</dbReference>
<dbReference type="InterPro" id="IPR050148">
    <property type="entry name" value="Terpene_synthase-like"/>
</dbReference>
<dbReference type="PANTHER" id="PTHR31225">
    <property type="entry name" value="OS04G0344100 PROTEIN-RELATED"/>
    <property type="match status" value="1"/>
</dbReference>
<dbReference type="GO" id="GO:0000287">
    <property type="term" value="F:magnesium ion binding"/>
    <property type="evidence" value="ECO:0007669"/>
    <property type="project" value="InterPro"/>
</dbReference>
<dbReference type="CDD" id="cd00684">
    <property type="entry name" value="Terpene_cyclase_plant_C1"/>
    <property type="match status" value="1"/>
</dbReference>
<dbReference type="Gene3D" id="1.10.600.10">
    <property type="entry name" value="Farnesyl Diphosphate Synthase"/>
    <property type="match status" value="2"/>
</dbReference>
<dbReference type="AlphaFoldDB" id="A0AAQ3SJ77"/>
<evidence type="ECO:0000313" key="6">
    <source>
        <dbReference type="Proteomes" id="UP001341281"/>
    </source>
</evidence>
<dbReference type="Proteomes" id="UP001341281">
    <property type="component" value="Chromosome 01"/>
</dbReference>
<evidence type="ECO:0000256" key="2">
    <source>
        <dbReference type="ARBA" id="ARBA00022723"/>
    </source>
</evidence>
<dbReference type="InterPro" id="IPR001906">
    <property type="entry name" value="Terpene_synth_N"/>
</dbReference>
<keyword evidence="2" id="KW-0479">Metal-binding</keyword>
<evidence type="ECO:0000259" key="3">
    <source>
        <dbReference type="Pfam" id="PF01397"/>
    </source>
</evidence>
<evidence type="ECO:0000259" key="4">
    <source>
        <dbReference type="Pfam" id="PF03936"/>
    </source>
</evidence>
<dbReference type="GO" id="GO:0010333">
    <property type="term" value="F:terpene synthase activity"/>
    <property type="evidence" value="ECO:0007669"/>
    <property type="project" value="InterPro"/>
</dbReference>
<dbReference type="InterPro" id="IPR005630">
    <property type="entry name" value="Terpene_synthase_metal-bd"/>
</dbReference>
<dbReference type="PANTHER" id="PTHR31225:SF222">
    <property type="entry name" value="ALPHA-COPAENE SYNTHASE"/>
    <property type="match status" value="1"/>
</dbReference>
<feature type="domain" description="Terpene synthase N-terminal" evidence="3">
    <location>
        <begin position="1"/>
        <end position="152"/>
    </location>
</feature>
<dbReference type="Gene3D" id="1.50.10.130">
    <property type="entry name" value="Terpene synthase, N-terminal domain"/>
    <property type="match status" value="1"/>
</dbReference>
<sequence length="489" mass="56615">MTERMNQLKVEVSGLFGACKNTVEKLNLVDALQHLGIDHHFEQPIAITMSSIHNAEFISSSLHEVALRFRLLRQHGFWVSADEFSKFKDEGGRFVNDITNDPKGMLSLYNAANLLTHNEGQLEEALLFSRHHLEVMQCNIESPLAEQVERALKIPLQRTLKREEAIHYIPEYNLQDEMYNATILELAKLDFNRLQRIHQKELKAISMWWKNIFEDIKLDYARDRIVECYFWAYASVCEEEYPCSRIVLAKLLMLTSVLDDTFDEHATMEECRLLAKAIERWDETDVSLLPEYLQKFFLQIISNFREFDKLLEPHEKYRSSYIRKVVNISVKSGGAELFAIGTLVDLGDIATEEIFEWAITNSDTVRACGEVSRFMDDMADFKATVDDEIAIFMRGRNKADVATTIECYMKENNVTSEVALAKIVSLVDDAWKTLNQELFSRHAPLKIVNIITNFPRSMMFLYHDKRDGYTNSKEVKGALESHFVKHIPM</sequence>
<dbReference type="Pfam" id="PF01397">
    <property type="entry name" value="Terpene_synth"/>
    <property type="match status" value="1"/>
</dbReference>
<evidence type="ECO:0000256" key="1">
    <source>
        <dbReference type="ARBA" id="ARBA00001946"/>
    </source>
</evidence>
<keyword evidence="6" id="KW-1185">Reference proteome</keyword>
<gene>
    <name evidence="5" type="ORF">U9M48_002625</name>
</gene>
<dbReference type="InterPro" id="IPR036965">
    <property type="entry name" value="Terpene_synth_N_sf"/>
</dbReference>
<dbReference type="InterPro" id="IPR008930">
    <property type="entry name" value="Terpenoid_cyclase/PrenylTrfase"/>
</dbReference>
<comment type="cofactor">
    <cofactor evidence="1">
        <name>Mg(2+)</name>
        <dbReference type="ChEBI" id="CHEBI:18420"/>
    </cofactor>
</comment>
<protein>
    <submittedName>
        <fullName evidence="5">Uncharacterized protein</fullName>
    </submittedName>
</protein>
<reference evidence="5 6" key="1">
    <citation type="submission" date="2024-02" db="EMBL/GenBank/DDBJ databases">
        <title>High-quality chromosome-scale genome assembly of Pensacola bahiagrass (Paspalum notatum Flugge var. saurae).</title>
        <authorList>
            <person name="Vega J.M."/>
            <person name="Podio M."/>
            <person name="Orjuela J."/>
            <person name="Siena L.A."/>
            <person name="Pessino S.C."/>
            <person name="Combes M.C."/>
            <person name="Mariac C."/>
            <person name="Albertini E."/>
            <person name="Pupilli F."/>
            <person name="Ortiz J.P.A."/>
            <person name="Leblanc O."/>
        </authorList>
    </citation>
    <scope>NUCLEOTIDE SEQUENCE [LARGE SCALE GENOMIC DNA]</scope>
    <source>
        <strain evidence="5">R1</strain>
        <tissue evidence="5">Leaf</tissue>
    </source>
</reference>
<dbReference type="EMBL" id="CP144745">
    <property type="protein sequence ID" value="WVZ51480.1"/>
    <property type="molecule type" value="Genomic_DNA"/>
</dbReference>
<name>A0AAQ3SJ77_PASNO</name>
<evidence type="ECO:0000313" key="5">
    <source>
        <dbReference type="EMBL" id="WVZ51480.1"/>
    </source>
</evidence>
<dbReference type="SUPFAM" id="SSF48239">
    <property type="entry name" value="Terpenoid cyclases/Protein prenyltransferases"/>
    <property type="match status" value="1"/>
</dbReference>